<name>A0A9K3GPA3_9EUKA</name>
<keyword evidence="3" id="KW-0009">Actin-binding</keyword>
<dbReference type="AlphaFoldDB" id="A0A9K3GPA3"/>
<evidence type="ECO:0000256" key="3">
    <source>
        <dbReference type="ARBA" id="ARBA00023203"/>
    </source>
</evidence>
<dbReference type="GO" id="GO:0005885">
    <property type="term" value="C:Arp2/3 protein complex"/>
    <property type="evidence" value="ECO:0007669"/>
    <property type="project" value="InterPro"/>
</dbReference>
<evidence type="ECO:0000256" key="4">
    <source>
        <dbReference type="ARBA" id="ARBA00023212"/>
    </source>
</evidence>
<evidence type="ECO:0000313" key="5">
    <source>
        <dbReference type="EMBL" id="GIQ89591.1"/>
    </source>
</evidence>
<evidence type="ECO:0000256" key="1">
    <source>
        <dbReference type="ARBA" id="ARBA00004245"/>
    </source>
</evidence>
<evidence type="ECO:0000256" key="2">
    <source>
        <dbReference type="ARBA" id="ARBA00022490"/>
    </source>
</evidence>
<gene>
    <name evidence="5" type="ORF">KIPB_012096</name>
</gene>
<keyword evidence="6" id="KW-1185">Reference proteome</keyword>
<dbReference type="SUPFAM" id="SSF69645">
    <property type="entry name" value="Arp2/3 complex subunits"/>
    <property type="match status" value="1"/>
</dbReference>
<dbReference type="InterPro" id="IPR034666">
    <property type="entry name" value="ARPC2/4"/>
</dbReference>
<keyword evidence="2" id="KW-0963">Cytoplasm</keyword>
<comment type="subcellular location">
    <subcellularLocation>
        <location evidence="1">Cytoplasm</location>
        <location evidence="1">Cytoskeleton</location>
    </subcellularLocation>
</comment>
<dbReference type="GO" id="GO:0030041">
    <property type="term" value="P:actin filament polymerization"/>
    <property type="evidence" value="ECO:0007669"/>
    <property type="project" value="InterPro"/>
</dbReference>
<dbReference type="GO" id="GO:0003779">
    <property type="term" value="F:actin binding"/>
    <property type="evidence" value="ECO:0007669"/>
    <property type="project" value="UniProtKB-KW"/>
</dbReference>
<keyword evidence="4" id="KW-0206">Cytoskeleton</keyword>
<comment type="caution">
    <text evidence="5">The sequence shown here is derived from an EMBL/GenBank/DDBJ whole genome shotgun (WGS) entry which is preliminary data.</text>
</comment>
<evidence type="ECO:0000313" key="6">
    <source>
        <dbReference type="Proteomes" id="UP000265618"/>
    </source>
</evidence>
<dbReference type="GO" id="GO:0034314">
    <property type="term" value="P:Arp2/3 complex-mediated actin nucleation"/>
    <property type="evidence" value="ECO:0007669"/>
    <property type="project" value="InterPro"/>
</dbReference>
<reference evidence="5 6" key="1">
    <citation type="journal article" date="2018" name="PLoS ONE">
        <title>The draft genome of Kipferlia bialata reveals reductive genome evolution in fornicate parasites.</title>
        <authorList>
            <person name="Tanifuji G."/>
            <person name="Takabayashi S."/>
            <person name="Kume K."/>
            <person name="Takagi M."/>
            <person name="Nakayama T."/>
            <person name="Kamikawa R."/>
            <person name="Inagaki Y."/>
            <person name="Hashimoto T."/>
        </authorList>
    </citation>
    <scope>NUCLEOTIDE SEQUENCE [LARGE SCALE GENOMIC DNA]</scope>
    <source>
        <strain evidence="5">NY0173</strain>
    </source>
</reference>
<sequence length="113" mass="12604">MVTLSDPNPRLEIIHSQVSAHYNQDFPDMPLLSVNGVDFNGSKWAVSRKKKSPVLLVSVSWDNWAQLEQAGVYAMIEEHYGDMVDGCVQRGGDAADVILTCDRYTRVAIQTHV</sequence>
<organism evidence="5 6">
    <name type="scientific">Kipferlia bialata</name>
    <dbReference type="NCBI Taxonomy" id="797122"/>
    <lineage>
        <taxon>Eukaryota</taxon>
        <taxon>Metamonada</taxon>
        <taxon>Carpediemonas-like organisms</taxon>
        <taxon>Kipferlia</taxon>
    </lineage>
</organism>
<dbReference type="EMBL" id="BDIP01005206">
    <property type="protein sequence ID" value="GIQ89591.1"/>
    <property type="molecule type" value="Genomic_DNA"/>
</dbReference>
<proteinExistence type="predicted"/>
<accession>A0A9K3GPA3</accession>
<protein>
    <submittedName>
        <fullName evidence="5">Uncharacterized protein</fullName>
    </submittedName>
</protein>
<dbReference type="Proteomes" id="UP000265618">
    <property type="component" value="Unassembled WGS sequence"/>
</dbReference>
<dbReference type="Gene3D" id="3.30.1460.20">
    <property type="match status" value="1"/>
</dbReference>